<dbReference type="Proteomes" id="UP000050525">
    <property type="component" value="Unassembled WGS sequence"/>
</dbReference>
<keyword evidence="3" id="KW-1185">Reference proteome</keyword>
<evidence type="ECO:0000256" key="1">
    <source>
        <dbReference type="SAM" id="MobiDB-lite"/>
    </source>
</evidence>
<accession>A0A151MJQ1</accession>
<organism evidence="2 3">
    <name type="scientific">Alligator mississippiensis</name>
    <name type="common">American alligator</name>
    <dbReference type="NCBI Taxonomy" id="8496"/>
    <lineage>
        <taxon>Eukaryota</taxon>
        <taxon>Metazoa</taxon>
        <taxon>Chordata</taxon>
        <taxon>Craniata</taxon>
        <taxon>Vertebrata</taxon>
        <taxon>Euteleostomi</taxon>
        <taxon>Archelosauria</taxon>
        <taxon>Archosauria</taxon>
        <taxon>Crocodylia</taxon>
        <taxon>Alligatoridae</taxon>
        <taxon>Alligatorinae</taxon>
        <taxon>Alligator</taxon>
    </lineage>
</organism>
<protein>
    <submittedName>
        <fullName evidence="2">Uncharacterized protein</fullName>
    </submittedName>
</protein>
<name>A0A151MJQ1_ALLMI</name>
<sequence length="358" mass="38931">MASVTECSAGKRLGPPRCLADAAQLPGSRSPRIVRCLALSRSKELSALSLQSRRGSSKFKDKGADAVQVSPTLLSHSALARGADSRRASALPAVLDPQRRRNSSRNGTAERPVQSQQPDREPTLRCSGARVTCLPKQATGFEAIATATDASREGEASRCQPWRKATGGKGGLARHRNTYLPLTICISDSLAIQTKTQTYHFLLCSGSPGNAIEKPTPAVGKLCTVGTAPKNSWQNMLRDEDDEALHRSCVHQSATTQLQPKLNSDFRVCARKGLNPCPCASWKVHVAVLITCIQPYVAYPRLQEASLTCHLIFWSTCRCTYFSRKFHTILRIKSEARTRLTSAFWKTAIVLTTAVGSA</sequence>
<evidence type="ECO:0000313" key="2">
    <source>
        <dbReference type="EMBL" id="KYO24765.1"/>
    </source>
</evidence>
<reference evidence="2 3" key="1">
    <citation type="journal article" date="2012" name="Genome Biol.">
        <title>Sequencing three crocodilian genomes to illuminate the evolution of archosaurs and amniotes.</title>
        <authorList>
            <person name="St John J.A."/>
            <person name="Braun E.L."/>
            <person name="Isberg S.R."/>
            <person name="Miles L.G."/>
            <person name="Chong A.Y."/>
            <person name="Gongora J."/>
            <person name="Dalzell P."/>
            <person name="Moran C."/>
            <person name="Bed'hom B."/>
            <person name="Abzhanov A."/>
            <person name="Burgess S.C."/>
            <person name="Cooksey A.M."/>
            <person name="Castoe T.A."/>
            <person name="Crawford N.G."/>
            <person name="Densmore L.D."/>
            <person name="Drew J.C."/>
            <person name="Edwards S.V."/>
            <person name="Faircloth B.C."/>
            <person name="Fujita M.K."/>
            <person name="Greenwold M.J."/>
            <person name="Hoffmann F.G."/>
            <person name="Howard J.M."/>
            <person name="Iguchi T."/>
            <person name="Janes D.E."/>
            <person name="Khan S.Y."/>
            <person name="Kohno S."/>
            <person name="de Koning A.J."/>
            <person name="Lance S.L."/>
            <person name="McCarthy F.M."/>
            <person name="McCormack J.E."/>
            <person name="Merchant M.E."/>
            <person name="Peterson D.G."/>
            <person name="Pollock D.D."/>
            <person name="Pourmand N."/>
            <person name="Raney B.J."/>
            <person name="Roessler K.A."/>
            <person name="Sanford J.R."/>
            <person name="Sawyer R.H."/>
            <person name="Schmidt C.J."/>
            <person name="Triplett E.W."/>
            <person name="Tuberville T.D."/>
            <person name="Venegas-Anaya M."/>
            <person name="Howard J.T."/>
            <person name="Jarvis E.D."/>
            <person name="Guillette L.J.Jr."/>
            <person name="Glenn T.C."/>
            <person name="Green R.E."/>
            <person name="Ray D.A."/>
        </authorList>
    </citation>
    <scope>NUCLEOTIDE SEQUENCE [LARGE SCALE GENOMIC DNA]</scope>
    <source>
        <strain evidence="2">KSC_2009_1</strain>
    </source>
</reference>
<dbReference type="EMBL" id="AKHW03006004">
    <property type="protein sequence ID" value="KYO24765.1"/>
    <property type="molecule type" value="Genomic_DNA"/>
</dbReference>
<evidence type="ECO:0000313" key="3">
    <source>
        <dbReference type="Proteomes" id="UP000050525"/>
    </source>
</evidence>
<feature type="region of interest" description="Disordered" evidence="1">
    <location>
        <begin position="80"/>
        <end position="128"/>
    </location>
</feature>
<feature type="region of interest" description="Disordered" evidence="1">
    <location>
        <begin position="152"/>
        <end position="171"/>
    </location>
</feature>
<gene>
    <name evidence="2" type="ORF">Y1Q_0016590</name>
</gene>
<proteinExistence type="predicted"/>
<dbReference type="AlphaFoldDB" id="A0A151MJQ1"/>
<comment type="caution">
    <text evidence="2">The sequence shown here is derived from an EMBL/GenBank/DDBJ whole genome shotgun (WGS) entry which is preliminary data.</text>
</comment>